<proteinExistence type="predicted"/>
<dbReference type="RefSeq" id="XP_039139827.1">
    <property type="nucleotide sequence ID" value="XM_039283893.1"/>
</dbReference>
<feature type="compositionally biased region" description="Low complexity" evidence="1">
    <location>
        <begin position="202"/>
        <end position="212"/>
    </location>
</feature>
<gene>
    <name evidence="3" type="primary">LOC120277136</name>
</gene>
<dbReference type="Proteomes" id="UP001515500">
    <property type="component" value="Chromosome 15"/>
</dbReference>
<evidence type="ECO:0000313" key="3">
    <source>
        <dbReference type="RefSeq" id="XP_039139827.1"/>
    </source>
</evidence>
<dbReference type="PANTHER" id="PTHR47481">
    <property type="match status" value="1"/>
</dbReference>
<reference evidence="3" key="1">
    <citation type="submission" date="2025-08" db="UniProtKB">
        <authorList>
            <consortium name="RefSeq"/>
        </authorList>
    </citation>
    <scope>IDENTIFICATION</scope>
</reference>
<feature type="region of interest" description="Disordered" evidence="1">
    <location>
        <begin position="332"/>
        <end position="351"/>
    </location>
</feature>
<accession>A0AB40CMK4</accession>
<feature type="region of interest" description="Disordered" evidence="1">
    <location>
        <begin position="202"/>
        <end position="238"/>
    </location>
</feature>
<dbReference type="AlphaFoldDB" id="A0AB40CMK4"/>
<dbReference type="PANTHER" id="PTHR47481:SF27">
    <property type="entry name" value="CCHC-TYPE DOMAIN-CONTAINING PROTEIN"/>
    <property type="match status" value="1"/>
</dbReference>
<evidence type="ECO:0000256" key="1">
    <source>
        <dbReference type="SAM" id="MobiDB-lite"/>
    </source>
</evidence>
<sequence length="351" mass="38782">MSSFHDSLVKNLHCTSQKLDGRNYVFWAQSFEQFLMAHKKSSYLTADPPDSKDAKYADWLAEDAAVRSWLTGSMEPDIARSVVMLTTAKAIWEMCRLTYGNENNISRVFELYEQLFTARQGDRTAPQFFTHIRSLLDELDIYQPLVLDLATLRRYRNEVAVIAYLSGLPVEMQNQVKGSILSSERMPDLAVVYARVLRLSSTSTSPSPVVSSDQSALLASRGRGGKGSSRGGRGAGRGDSRNRFVCTFCRRPGHTEDRCWDKHGRPAMANASTEVVDPSPTSSAEQFVTISQADFARFQQLQGTASHTTVSSSVSSGNAFLASRDSSWIIDSGASSHMTGSADREEDWFGA</sequence>
<organism evidence="2 3">
    <name type="scientific">Dioscorea cayennensis subsp. rotundata</name>
    <name type="common">White Guinea yam</name>
    <name type="synonym">Dioscorea rotundata</name>
    <dbReference type="NCBI Taxonomy" id="55577"/>
    <lineage>
        <taxon>Eukaryota</taxon>
        <taxon>Viridiplantae</taxon>
        <taxon>Streptophyta</taxon>
        <taxon>Embryophyta</taxon>
        <taxon>Tracheophyta</taxon>
        <taxon>Spermatophyta</taxon>
        <taxon>Magnoliopsida</taxon>
        <taxon>Liliopsida</taxon>
        <taxon>Dioscoreales</taxon>
        <taxon>Dioscoreaceae</taxon>
        <taxon>Dioscorea</taxon>
    </lineage>
</organism>
<evidence type="ECO:0000313" key="2">
    <source>
        <dbReference type="Proteomes" id="UP001515500"/>
    </source>
</evidence>
<protein>
    <submittedName>
        <fullName evidence="3">Uncharacterized protein LOC120277136</fullName>
    </submittedName>
</protein>
<dbReference type="GeneID" id="120277136"/>
<dbReference type="Pfam" id="PF14223">
    <property type="entry name" value="Retrotran_gag_2"/>
    <property type="match status" value="1"/>
</dbReference>
<name>A0AB40CMK4_DIOCR</name>
<feature type="compositionally biased region" description="Gly residues" evidence="1">
    <location>
        <begin position="225"/>
        <end position="235"/>
    </location>
</feature>
<keyword evidence="2" id="KW-1185">Reference proteome</keyword>